<dbReference type="Pfam" id="PF04715">
    <property type="entry name" value="Anth_synt_I_N"/>
    <property type="match status" value="1"/>
</dbReference>
<dbReference type="GO" id="GO:0046820">
    <property type="term" value="F:4-amino-4-deoxychorismate synthase activity"/>
    <property type="evidence" value="ECO:0007669"/>
    <property type="project" value="UniProtKB-EC"/>
</dbReference>
<dbReference type="STRING" id="1404245.CGLY_12965"/>
<evidence type="ECO:0000256" key="1">
    <source>
        <dbReference type="ARBA" id="ARBA00005970"/>
    </source>
</evidence>
<sequence>MIPVIRTLLIDNHDSFTWNLVHDLTRVNGVSPVVVPNDWDGWASDGGTLLATVDNVVISPGPGTPLKTADVGICTDVIRSAVALGLPVLGICLGHQLIAHMYGATVGPASEPVHGRLSRIEHNGSDLFHGLPTSFDVVRYHSLAVSDVPPHVEVSAHSADGTVMGLSVPDARLWGVQFHPESVKSSYGRELLANFAALTRAHGRIRSLRVRTVPLPGGDSRLLSEELFHRLYGNAAISRYAVWLDGNRDQDPRARFSIMGASDTVITADVGAGTLDITRDGHREVTDDDVLSWMQADLAQWNITDGSSDPSVAGGFRLGWVGYLGYGVKSDCSQGEGAANRHASPVPDAGLLFLDKAVVIDHETDEVRLLSLEGADGEQWQAEVARVVRRLSVEQRERSGGGSLAVGLHERAGYAAKVREIQRLIGEGETYEACLTTTLEATPTDGPPDTLELYHRLRRDNAAPFGAYLRLPGATVMSTSPERFLSVDVEGRITSSPIKGTRPVGETAEIDESIRAELRASEKDRAENLMIVDLVRHDLGRVAAPGTVDVPELFNVESYATVHQLVSTVTAELGAGLHGTDAVRAAFPPGSMTGAPKERTMRILEDLEDRPRGIYSGAIGYFSLDGSVDLSVVIRTLVAEYAGDGSFSRLSYGVGGAVVSQSTPDGEYEETVVKAAPVLRL</sequence>
<organism evidence="8 9">
    <name type="scientific">Corynebacterium glyciniphilum AJ 3170</name>
    <dbReference type="NCBI Taxonomy" id="1404245"/>
    <lineage>
        <taxon>Bacteria</taxon>
        <taxon>Bacillati</taxon>
        <taxon>Actinomycetota</taxon>
        <taxon>Actinomycetes</taxon>
        <taxon>Mycobacteriales</taxon>
        <taxon>Corynebacteriaceae</taxon>
        <taxon>Corynebacterium</taxon>
    </lineage>
</organism>
<evidence type="ECO:0000259" key="5">
    <source>
        <dbReference type="Pfam" id="PF00117"/>
    </source>
</evidence>
<dbReference type="Proteomes" id="UP000023703">
    <property type="component" value="Chromosome"/>
</dbReference>
<dbReference type="GO" id="GO:0008153">
    <property type="term" value="P:4-aminobenzoate biosynthetic process"/>
    <property type="evidence" value="ECO:0007669"/>
    <property type="project" value="TreeGrafter"/>
</dbReference>
<evidence type="ECO:0000313" key="9">
    <source>
        <dbReference type="Proteomes" id="UP000023703"/>
    </source>
</evidence>
<comment type="similarity">
    <text evidence="1">In the C-terminal section; belongs to the anthranilate synthase component I family.</text>
</comment>
<keyword evidence="9" id="KW-1185">Reference proteome</keyword>
<dbReference type="PRINTS" id="PR00096">
    <property type="entry name" value="GATASE"/>
</dbReference>
<dbReference type="KEGG" id="cgy:CGLY_12965"/>
<protein>
    <recommendedName>
        <fullName evidence="2">aminodeoxychorismate synthase</fullName>
        <ecNumber evidence="2">2.6.1.85</ecNumber>
    </recommendedName>
</protein>
<dbReference type="GO" id="GO:0005737">
    <property type="term" value="C:cytoplasm"/>
    <property type="evidence" value="ECO:0007669"/>
    <property type="project" value="TreeGrafter"/>
</dbReference>
<gene>
    <name evidence="8" type="primary">pab</name>
    <name evidence="8" type="ORF">CGLY_12965</name>
</gene>
<dbReference type="InterPro" id="IPR005801">
    <property type="entry name" value="ADC_synthase"/>
</dbReference>
<dbReference type="SUPFAM" id="SSF52317">
    <property type="entry name" value="Class I glutamine amidotransferase-like"/>
    <property type="match status" value="1"/>
</dbReference>
<dbReference type="Gene3D" id="3.40.50.880">
    <property type="match status" value="1"/>
</dbReference>
<keyword evidence="3 8" id="KW-0808">Transferase</keyword>
<dbReference type="PRINTS" id="PR00097">
    <property type="entry name" value="ANTSNTHASEII"/>
</dbReference>
<dbReference type="eggNOG" id="COG0147">
    <property type="taxonomic scope" value="Bacteria"/>
</dbReference>
<dbReference type="Gene3D" id="3.60.120.10">
    <property type="entry name" value="Anthranilate synthase"/>
    <property type="match status" value="1"/>
</dbReference>
<dbReference type="AlphaFoldDB" id="X5DPB5"/>
<dbReference type="InterPro" id="IPR006221">
    <property type="entry name" value="TrpG/PapA_dom"/>
</dbReference>
<dbReference type="NCBIfam" id="TIGR00553">
    <property type="entry name" value="pabB"/>
    <property type="match status" value="1"/>
</dbReference>
<dbReference type="SUPFAM" id="SSF56322">
    <property type="entry name" value="ADC synthase"/>
    <property type="match status" value="1"/>
</dbReference>
<name>X5DPB5_9CORY</name>
<dbReference type="eggNOG" id="COG0512">
    <property type="taxonomic scope" value="Bacteria"/>
</dbReference>
<dbReference type="EC" id="2.6.1.85" evidence="2"/>
<evidence type="ECO:0000259" key="7">
    <source>
        <dbReference type="Pfam" id="PF04715"/>
    </source>
</evidence>
<evidence type="ECO:0000256" key="3">
    <source>
        <dbReference type="ARBA" id="ARBA00022679"/>
    </source>
</evidence>
<dbReference type="InterPro" id="IPR019999">
    <property type="entry name" value="Anth_synth_I-like"/>
</dbReference>
<dbReference type="PROSITE" id="PS51273">
    <property type="entry name" value="GATASE_TYPE_1"/>
    <property type="match status" value="1"/>
</dbReference>
<evidence type="ECO:0000256" key="4">
    <source>
        <dbReference type="ARBA" id="ARBA00022962"/>
    </source>
</evidence>
<dbReference type="NCBIfam" id="TIGR00566">
    <property type="entry name" value="trpG_papA"/>
    <property type="match status" value="1"/>
</dbReference>
<dbReference type="PANTHER" id="PTHR11236:SF18">
    <property type="entry name" value="AMINODEOXYCHORISMATE SYNTHASE"/>
    <property type="match status" value="1"/>
</dbReference>
<dbReference type="HOGENOM" id="CLU_006493_0_1_11"/>
<feature type="domain" description="Chorismate-utilising enzyme C-terminal" evidence="6">
    <location>
        <begin position="411"/>
        <end position="674"/>
    </location>
</feature>
<dbReference type="InterPro" id="IPR029062">
    <property type="entry name" value="Class_I_gatase-like"/>
</dbReference>
<dbReference type="GO" id="GO:0000162">
    <property type="term" value="P:L-tryptophan biosynthetic process"/>
    <property type="evidence" value="ECO:0007669"/>
    <property type="project" value="TreeGrafter"/>
</dbReference>
<dbReference type="PRINTS" id="PR00099">
    <property type="entry name" value="CPSGATASE"/>
</dbReference>
<evidence type="ECO:0000259" key="6">
    <source>
        <dbReference type="Pfam" id="PF00425"/>
    </source>
</evidence>
<dbReference type="Pfam" id="PF00425">
    <property type="entry name" value="Chorismate_bind"/>
    <property type="match status" value="1"/>
</dbReference>
<dbReference type="InterPro" id="IPR017926">
    <property type="entry name" value="GATASE"/>
</dbReference>
<dbReference type="CDD" id="cd01743">
    <property type="entry name" value="GATase1_Anthranilate_Synthase"/>
    <property type="match status" value="1"/>
</dbReference>
<keyword evidence="8" id="KW-0032">Aminotransferase</keyword>
<proteinExistence type="inferred from homology"/>
<feature type="domain" description="Glutamine amidotransferase" evidence="5">
    <location>
        <begin position="8"/>
        <end position="196"/>
    </location>
</feature>
<accession>X5DPB5</accession>
<evidence type="ECO:0000313" key="8">
    <source>
        <dbReference type="EMBL" id="AHW65033.1"/>
    </source>
</evidence>
<dbReference type="PANTHER" id="PTHR11236">
    <property type="entry name" value="AMINOBENZOATE/ANTHRANILATE SYNTHASE"/>
    <property type="match status" value="1"/>
</dbReference>
<evidence type="ECO:0000256" key="2">
    <source>
        <dbReference type="ARBA" id="ARBA00013139"/>
    </source>
</evidence>
<reference evidence="8 9" key="1">
    <citation type="journal article" date="2015" name="Int. J. Syst. Evol. Microbiol.">
        <title>Revisiting Corynebacterium glyciniphilum (ex Kubota et al., 1972) sp. nov., nom. rev., isolated from putrefied banana.</title>
        <authorList>
            <person name="Al-Dilaimi A."/>
            <person name="Bednarz H."/>
            <person name="Lomker A."/>
            <person name="Niehaus K."/>
            <person name="Kalinowski J."/>
            <person name="Ruckert C."/>
        </authorList>
    </citation>
    <scope>NUCLEOTIDE SEQUENCE [LARGE SCALE GENOMIC DNA]</scope>
    <source>
        <strain evidence="8">AJ 3170</strain>
    </source>
</reference>
<dbReference type="EMBL" id="CP006842">
    <property type="protein sequence ID" value="AHW65033.1"/>
    <property type="molecule type" value="Genomic_DNA"/>
</dbReference>
<dbReference type="InterPro" id="IPR015890">
    <property type="entry name" value="Chorismate_C"/>
</dbReference>
<dbReference type="Pfam" id="PF00117">
    <property type="entry name" value="GATase"/>
    <property type="match status" value="1"/>
</dbReference>
<dbReference type="InterPro" id="IPR006805">
    <property type="entry name" value="Anth_synth_I_N"/>
</dbReference>
<feature type="domain" description="Anthranilate synthase component I N-terminal" evidence="7">
    <location>
        <begin position="228"/>
        <end position="368"/>
    </location>
</feature>
<keyword evidence="4" id="KW-0315">Glutamine amidotransferase</keyword>
<dbReference type="InterPro" id="IPR005802">
    <property type="entry name" value="ADC_synth_comp_1"/>
</dbReference>
<dbReference type="GO" id="GO:0009396">
    <property type="term" value="P:folic acid-containing compound biosynthetic process"/>
    <property type="evidence" value="ECO:0007669"/>
    <property type="project" value="InterPro"/>
</dbReference>